<evidence type="ECO:0000313" key="4">
    <source>
        <dbReference type="Proteomes" id="UP000182345"/>
    </source>
</evidence>
<feature type="transmembrane region" description="Helical" evidence="1">
    <location>
        <begin position="911"/>
        <end position="930"/>
    </location>
</feature>
<name>A0A1J4RWZ3_9BACT</name>
<evidence type="ECO:0000256" key="1">
    <source>
        <dbReference type="SAM" id="Phobius"/>
    </source>
</evidence>
<feature type="transmembrane region" description="Helical" evidence="1">
    <location>
        <begin position="817"/>
        <end position="838"/>
    </location>
</feature>
<feature type="transmembrane region" description="Helical" evidence="1">
    <location>
        <begin position="533"/>
        <end position="556"/>
    </location>
</feature>
<keyword evidence="2" id="KW-0732">Signal</keyword>
<evidence type="ECO:0000256" key="2">
    <source>
        <dbReference type="SAM" id="SignalP"/>
    </source>
</evidence>
<accession>A0A1J4RWZ3</accession>
<feature type="transmembrane region" description="Helical" evidence="1">
    <location>
        <begin position="886"/>
        <end position="905"/>
    </location>
</feature>
<organism evidence="3 4">
    <name type="scientific">Candidatus Collierbacteria bacterium CG1_02_44_10</name>
    <dbReference type="NCBI Taxonomy" id="1805087"/>
    <lineage>
        <taxon>Bacteria</taxon>
        <taxon>Candidatus Collieribacteriota</taxon>
    </lineage>
</organism>
<feature type="transmembrane region" description="Helical" evidence="1">
    <location>
        <begin position="654"/>
        <end position="673"/>
    </location>
</feature>
<keyword evidence="1" id="KW-1133">Transmembrane helix</keyword>
<feature type="transmembrane region" description="Helical" evidence="1">
    <location>
        <begin position="622"/>
        <end position="642"/>
    </location>
</feature>
<dbReference type="Gene3D" id="3.20.20.510">
    <property type="entry name" value="Uncharacterised protein PF12979, DUF3863"/>
    <property type="match status" value="1"/>
</dbReference>
<feature type="transmembrane region" description="Helical" evidence="1">
    <location>
        <begin position="693"/>
        <end position="711"/>
    </location>
</feature>
<feature type="chain" id="PRO_5013085682" description="Glycosyltransferase RgtA/B/C/D-like domain-containing protein" evidence="2">
    <location>
        <begin position="23"/>
        <end position="1075"/>
    </location>
</feature>
<reference evidence="3 4" key="1">
    <citation type="journal article" date="2016" name="Environ. Microbiol.">
        <title>Genomic resolution of a cold subsurface aquifer community provides metabolic insights for novel microbes adapted to high CO concentrations.</title>
        <authorList>
            <person name="Probst A.J."/>
            <person name="Castelle C.J."/>
            <person name="Singh A."/>
            <person name="Brown C.T."/>
            <person name="Anantharaman K."/>
            <person name="Sharon I."/>
            <person name="Hug L.A."/>
            <person name="Burstein D."/>
            <person name="Emerson J.B."/>
            <person name="Thomas B.C."/>
            <person name="Banfield J.F."/>
        </authorList>
    </citation>
    <scope>NUCLEOTIDE SEQUENCE [LARGE SCALE GENOMIC DNA]</scope>
    <source>
        <strain evidence="3">CG1_02_44_10</strain>
    </source>
</reference>
<feature type="transmembrane region" description="Helical" evidence="1">
    <location>
        <begin position="723"/>
        <end position="751"/>
    </location>
</feature>
<dbReference type="Proteomes" id="UP000182345">
    <property type="component" value="Unassembled WGS sequence"/>
</dbReference>
<feature type="signal peptide" evidence="2">
    <location>
        <begin position="1"/>
        <end position="22"/>
    </location>
</feature>
<comment type="caution">
    <text evidence="3">The sequence shown here is derived from an EMBL/GenBank/DDBJ whole genome shotgun (WGS) entry which is preliminary data.</text>
</comment>
<dbReference type="AlphaFoldDB" id="A0A1J4RWZ3"/>
<gene>
    <name evidence="3" type="ORF">AUJ42_01935</name>
</gene>
<dbReference type="EMBL" id="MNUK01000047">
    <property type="protein sequence ID" value="OIN91439.1"/>
    <property type="molecule type" value="Genomic_DNA"/>
</dbReference>
<feature type="transmembrane region" description="Helical" evidence="1">
    <location>
        <begin position="494"/>
        <end position="512"/>
    </location>
</feature>
<keyword evidence="1" id="KW-0472">Membrane</keyword>
<feature type="transmembrane region" description="Helical" evidence="1">
    <location>
        <begin position="757"/>
        <end position="777"/>
    </location>
</feature>
<evidence type="ECO:0000313" key="3">
    <source>
        <dbReference type="EMBL" id="OIN91439.1"/>
    </source>
</evidence>
<feature type="transmembrane region" description="Helical" evidence="1">
    <location>
        <begin position="858"/>
        <end position="874"/>
    </location>
</feature>
<evidence type="ECO:0008006" key="5">
    <source>
        <dbReference type="Google" id="ProtNLM"/>
    </source>
</evidence>
<proteinExistence type="predicted"/>
<keyword evidence="1" id="KW-0812">Transmembrane</keyword>
<sequence length="1075" mass="122951">MLRKIFIIFFLLLLCFSRKVQAFKAETYVSFANPVRGPEGWKNSKQNPLDLPLFQYQESTHSAFPVTWLLRFDAVNDATISAFFSGLIETDKNQSLGSFLEITPRLTEAANVIYPGGISLFNANRIFLSGYSIEDRKKLIDTYMSAFFVSFGFYPKSVSAWHFDSYSLQYLQSKYSVLTAMNYDDQYNTDSYRLWGGYLGSPYFPDKNNSLIPAYSFGNRINLAMVRWAQRDLFNFYGSNNASLHSVQVNDYLALGQDTKYFEKLLAMYNQKGVNEFTYVNIGLENDYDLSLYKKEIKNVYKAIKINSDKFNFHPISLSDFGDWFKARYPESSPAYFYQTEDPTGVNSGKVFWYQSPFYRLGLKSEKGKTNIIDFRVFNREIYEDYLTTPNQDLGLFHEIPAVIDSVKFPGKEVVLDIDLQKADLVRSKQWDYWQTALWVDGKMLTFQPDKIVFSNFQAPTINSEDIKPMVTKDQTVWELTPHTPFKNTSHSTWLFWLLIIIVIPGSRLQKLRHFSTCGQVTRNLYKFFQTNTFAPITLLISFLAGLTVFRSGILYPFGMGFWGPNGHDALFHLSLIEKFSATPFSFSHPQIAGEKIANYHFLFDFISGIVVKLSGLSALDFYFRVFPVLAGIAIIFLLDKLLKTWQYSRSERLLSILLVFLAGSFGFIPKLLIGQDVFTGESAFWSNQSVSIFLNPPYALSITLLLLFLNRLSGKPRTNNSALIILSLLGGLLAQTKVYAFILLLGALLFSKKYKLFIGVLLIGILISLPFTTFAGQSPFIFSPLWFPRSLFASFDRVYWPRLVEAWQAYEASGNFLKLSVINLFALIVFLVGNLGVRLLGLFEMSRTKSHSDSETIVRWLIAFGLLLPLLFVQNINPWNTIQFMYYALFFLGIFTAKYISAFAPRTKHLALLILILIFLAIATTVGTLKDYLGYFSSSRLSYTELLALDKLRAEPKGIVLSPPYNEVAASRVSAPKPLYAYVSTAYISALSGQPEFLADTINLDITGFAYSERARDVQRFYNTEDKEWGRAFLQNNHIQYVYETRLQKLKLAPADLHLEKIFDSGEINIYKFN</sequence>
<protein>
    <recommendedName>
        <fullName evidence="5">Glycosyltransferase RgtA/B/C/D-like domain-containing protein</fullName>
    </recommendedName>
</protein>